<feature type="binding site" evidence="5">
    <location>
        <position position="83"/>
    </location>
    <ligand>
        <name>[4Fe-4S] cluster</name>
        <dbReference type="ChEBI" id="CHEBI:49883"/>
        <note>4Fe-4S-S-AdoMet</note>
    </ligand>
</feature>
<evidence type="ECO:0000259" key="6">
    <source>
        <dbReference type="Pfam" id="PF04055"/>
    </source>
</evidence>
<dbReference type="GO" id="GO:0051536">
    <property type="term" value="F:iron-sulfur cluster binding"/>
    <property type="evidence" value="ECO:0007669"/>
    <property type="project" value="UniProtKB-KW"/>
</dbReference>
<dbReference type="Gene3D" id="3.20.20.70">
    <property type="entry name" value="Aldolase class I"/>
    <property type="match status" value="1"/>
</dbReference>
<dbReference type="SUPFAM" id="SSF102114">
    <property type="entry name" value="Radical SAM enzymes"/>
    <property type="match status" value="1"/>
</dbReference>
<dbReference type="Proteomes" id="UP000008466">
    <property type="component" value="Chromosome"/>
</dbReference>
<evidence type="ECO:0000256" key="3">
    <source>
        <dbReference type="ARBA" id="ARBA00023004"/>
    </source>
</evidence>
<keyword evidence="4 5" id="KW-0411">Iron-sulfur</keyword>
<evidence type="ECO:0000313" key="8">
    <source>
        <dbReference type="Proteomes" id="UP000008466"/>
    </source>
</evidence>
<dbReference type="KEGG" id="sbu:SpiBuddy_2068"/>
<reference evidence="8" key="1">
    <citation type="submission" date="2011-02" db="EMBL/GenBank/DDBJ databases">
        <title>Complete sequence of Spirochaeta sp. Buddy.</title>
        <authorList>
            <person name="Lucas S."/>
            <person name="Copeland A."/>
            <person name="Lapidus A."/>
            <person name="Cheng J.-F."/>
            <person name="Goodwin L."/>
            <person name="Pitluck S."/>
            <person name="Zeytun A."/>
            <person name="Detter J.C."/>
            <person name="Han C."/>
            <person name="Tapia R."/>
            <person name="Land M."/>
            <person name="Hauser L."/>
            <person name="Kyrpides N."/>
            <person name="Ivanova N."/>
            <person name="Mikhailova N."/>
            <person name="Pagani I."/>
            <person name="Ritalahti K.M."/>
            <person name="Loeffler F.E."/>
            <person name="Woyke T."/>
        </authorList>
    </citation>
    <scope>NUCLEOTIDE SEQUENCE [LARGE SCALE GENOMIC DNA]</scope>
    <source>
        <strain evidence="8">ATCC BAA-1886 / DSM 22777 / Buddy</strain>
    </source>
</reference>
<name>F0RZZ1_SPHGB</name>
<gene>
    <name evidence="7" type="ordered locus">SpiBuddy_2068</name>
</gene>
<feature type="binding site" evidence="5">
    <location>
        <position position="76"/>
    </location>
    <ligand>
        <name>[4Fe-4S] cluster</name>
        <dbReference type="ChEBI" id="CHEBI:49883"/>
        <note>4Fe-4S-S-AdoMet</note>
    </ligand>
</feature>
<dbReference type="SFLD" id="SFLDS00029">
    <property type="entry name" value="Radical_SAM"/>
    <property type="match status" value="1"/>
</dbReference>
<dbReference type="PIRSF" id="PIRSF004869">
    <property type="entry name" value="PflX_prd"/>
    <property type="match status" value="1"/>
</dbReference>
<dbReference type="EMBL" id="CP002541">
    <property type="protein sequence ID" value="ADY13889.1"/>
    <property type="molecule type" value="Genomic_DNA"/>
</dbReference>
<dbReference type="PANTHER" id="PTHR43075">
    <property type="entry name" value="FORMATE LYASE ACTIVATING ENZYME, PUTATIVE (AFU_ORTHOLOGUE AFUA_2G15630)-RELATED"/>
    <property type="match status" value="1"/>
</dbReference>
<evidence type="ECO:0000256" key="4">
    <source>
        <dbReference type="ARBA" id="ARBA00023014"/>
    </source>
</evidence>
<evidence type="ECO:0000256" key="1">
    <source>
        <dbReference type="ARBA" id="ARBA00022691"/>
    </source>
</evidence>
<feature type="domain" description="Radical SAM core" evidence="6">
    <location>
        <begin position="70"/>
        <end position="204"/>
    </location>
</feature>
<dbReference type="SFLD" id="SFLDG01099">
    <property type="entry name" value="Uncharacterised_Radical_SAM_Su"/>
    <property type="match status" value="1"/>
</dbReference>
<dbReference type="InterPro" id="IPR040085">
    <property type="entry name" value="MJ0674-like"/>
</dbReference>
<dbReference type="InterPro" id="IPR058240">
    <property type="entry name" value="rSAM_sf"/>
</dbReference>
<dbReference type="CDD" id="cd01335">
    <property type="entry name" value="Radical_SAM"/>
    <property type="match status" value="1"/>
</dbReference>
<dbReference type="AlphaFoldDB" id="F0RZZ1"/>
<dbReference type="eggNOG" id="COG1313">
    <property type="taxonomic scope" value="Bacteria"/>
</dbReference>
<dbReference type="InterPro" id="IPR007197">
    <property type="entry name" value="rSAM"/>
</dbReference>
<proteinExistence type="predicted"/>
<dbReference type="Pfam" id="PF04055">
    <property type="entry name" value="Radical_SAM"/>
    <property type="match status" value="1"/>
</dbReference>
<protein>
    <submittedName>
        <fullName evidence="7">Radical SAM domain protein</fullName>
    </submittedName>
</protein>
<dbReference type="OrthoDB" id="9781783at2"/>
<evidence type="ECO:0000256" key="5">
    <source>
        <dbReference type="PIRSR" id="PIRSR004869-50"/>
    </source>
</evidence>
<dbReference type="InterPro" id="IPR013785">
    <property type="entry name" value="Aldolase_TIM"/>
</dbReference>
<sequence>MRDYFCYTFAMEELMLNAYRSCRLCPNFCNVDRLAGKFGRCGETAEVRVAWAGLHKGEEPPITGENGSGMIFFSGCPLNCAYCQNHQISTDENALGIVVSIEELASLMLGLQDLGATNLNMVTGTHFIPSIIAALQIARTKGLVLDVVWNSSGFEDVTALEMIDPYIDVYLIDVKTLDSEVGAKFCGLRRYAQDIKGVMQFLKQRHERTYVDEKGNLKGLLVRHLVFPTTLEASLSFLEYFAEELKECAFLSLMVQFEPPKGDISFPPITQEEYDTLLVALEDLQIEEGFVQELGENISWIPDFTQENPFPEGFATPLPYFQTLKRSLLR</sequence>
<dbReference type="HOGENOM" id="CLU_062674_0_1_12"/>
<organism evidence="7 8">
    <name type="scientific">Sphaerochaeta globosa (strain ATCC BAA-1886 / DSM 22777 / Buddy)</name>
    <name type="common">Spirochaeta sp. (strain Buddy)</name>
    <dbReference type="NCBI Taxonomy" id="158189"/>
    <lineage>
        <taxon>Bacteria</taxon>
        <taxon>Pseudomonadati</taxon>
        <taxon>Spirochaetota</taxon>
        <taxon>Spirochaetia</taxon>
        <taxon>Spirochaetales</taxon>
        <taxon>Sphaerochaetaceae</taxon>
        <taxon>Sphaerochaeta</taxon>
    </lineage>
</organism>
<dbReference type="InterPro" id="IPR016431">
    <property type="entry name" value="Pyrv-formate_lyase-activ_prd"/>
</dbReference>
<keyword evidence="8" id="KW-1185">Reference proteome</keyword>
<keyword evidence="1 5" id="KW-0949">S-adenosyl-L-methionine</keyword>
<comment type="cofactor">
    <cofactor evidence="5">
        <name>[4Fe-4S] cluster</name>
        <dbReference type="ChEBI" id="CHEBI:49883"/>
    </cofactor>
    <text evidence="5">Binds 1 [4Fe-4S] cluster. The cluster is coordinated with 3 cysteines and an exchangeable S-adenosyl-L-methionine.</text>
</comment>
<evidence type="ECO:0000313" key="7">
    <source>
        <dbReference type="EMBL" id="ADY13889.1"/>
    </source>
</evidence>
<feature type="binding site" evidence="5">
    <location>
        <position position="80"/>
    </location>
    <ligand>
        <name>[4Fe-4S] cluster</name>
        <dbReference type="ChEBI" id="CHEBI:49883"/>
        <note>4Fe-4S-S-AdoMet</note>
    </ligand>
</feature>
<dbReference type="GO" id="GO:0003824">
    <property type="term" value="F:catalytic activity"/>
    <property type="evidence" value="ECO:0007669"/>
    <property type="project" value="InterPro"/>
</dbReference>
<dbReference type="GO" id="GO:0046872">
    <property type="term" value="F:metal ion binding"/>
    <property type="evidence" value="ECO:0007669"/>
    <property type="project" value="UniProtKB-KW"/>
</dbReference>
<dbReference type="STRING" id="158189.SpiBuddy_2068"/>
<accession>F0RZZ1</accession>
<keyword evidence="2 5" id="KW-0479">Metal-binding</keyword>
<keyword evidence="3 5" id="KW-0408">Iron</keyword>
<evidence type="ECO:0000256" key="2">
    <source>
        <dbReference type="ARBA" id="ARBA00022723"/>
    </source>
</evidence>
<dbReference type="PANTHER" id="PTHR43075:SF1">
    <property type="entry name" value="FORMATE LYASE ACTIVATING ENZYME, PUTATIVE (AFU_ORTHOLOGUE AFUA_2G15630)-RELATED"/>
    <property type="match status" value="1"/>
</dbReference>